<protein>
    <submittedName>
        <fullName evidence="1">Uncharacterized protein</fullName>
    </submittedName>
</protein>
<dbReference type="HOGENOM" id="CLU_2421509_0_0_0"/>
<dbReference type="Proteomes" id="UP000001660">
    <property type="component" value="Chromosome"/>
</dbReference>
<dbReference type="EMBL" id="FP929003">
    <property type="protein sequence ID" value="CBK40990.1"/>
    <property type="molecule type" value="Genomic_DNA"/>
</dbReference>
<dbReference type="STRING" id="330214.NIDE1234"/>
<accession>D8PCN1</accession>
<dbReference type="KEGG" id="nde:NIDE1234"/>
<keyword evidence="2" id="KW-1185">Reference proteome</keyword>
<dbReference type="OrthoDB" id="9798025at2"/>
<evidence type="ECO:0000313" key="1">
    <source>
        <dbReference type="EMBL" id="CBK40990.1"/>
    </source>
</evidence>
<organism evidence="1 2">
    <name type="scientific">Nitrospira defluvii</name>
    <dbReference type="NCBI Taxonomy" id="330214"/>
    <lineage>
        <taxon>Bacteria</taxon>
        <taxon>Pseudomonadati</taxon>
        <taxon>Nitrospirota</taxon>
        <taxon>Nitrospiria</taxon>
        <taxon>Nitrospirales</taxon>
        <taxon>Nitrospiraceae</taxon>
        <taxon>Nitrospira</taxon>
    </lineage>
</organism>
<reference evidence="1 2" key="1">
    <citation type="journal article" date="2010" name="Proc. Natl. Acad. Sci. U.S.A.">
        <title>A Nitrospira metagenome illuminates the physiology and evolution of globally important nitrite-oxidizing bacteria.</title>
        <authorList>
            <person name="Lucker S."/>
            <person name="Wagner M."/>
            <person name="Maixner F."/>
            <person name="Pelletier E."/>
            <person name="Koch H."/>
            <person name="Vacherie B."/>
            <person name="Rattei T."/>
            <person name="Sinninghe Damste J."/>
            <person name="Spieck E."/>
            <person name="Le Paslier D."/>
            <person name="Daims H."/>
        </authorList>
    </citation>
    <scope>NUCLEOTIDE SEQUENCE [LARGE SCALE GENOMIC DNA]</scope>
</reference>
<sequence>MKETDAEKLALLYERFCDVCLVEKEVWTEIYMPRTFKDGTAVRTNLQDTYDVIIDDQSVEDALEANIPLGKAALSAAIQEYRAHVSFVKKS</sequence>
<gene>
    <name evidence="1" type="ORF">NIDE1234</name>
</gene>
<proteinExistence type="predicted"/>
<evidence type="ECO:0000313" key="2">
    <source>
        <dbReference type="Proteomes" id="UP000001660"/>
    </source>
</evidence>
<name>D8PCN1_9BACT</name>
<dbReference type="AlphaFoldDB" id="D8PCN1"/>